<dbReference type="OrthoDB" id="7181050at2"/>
<name>A0A239GW72_9ACTN</name>
<evidence type="ECO:0000313" key="3">
    <source>
        <dbReference type="Proteomes" id="UP000198362"/>
    </source>
</evidence>
<comment type="similarity">
    <text evidence="1">Belongs to the arylamine N-acetyltransferase family.</text>
</comment>
<dbReference type="SUPFAM" id="SSF54001">
    <property type="entry name" value="Cysteine proteinases"/>
    <property type="match status" value="1"/>
</dbReference>
<dbReference type="EMBL" id="FZPH01000001">
    <property type="protein sequence ID" value="SNS73038.1"/>
    <property type="molecule type" value="Genomic_DNA"/>
</dbReference>
<dbReference type="RefSeq" id="WP_089244299.1">
    <property type="nucleotide sequence ID" value="NZ_FZPH01000001.1"/>
</dbReference>
<reference evidence="2 3" key="1">
    <citation type="submission" date="2017-06" db="EMBL/GenBank/DDBJ databases">
        <authorList>
            <person name="Kim H.J."/>
            <person name="Triplett B.A."/>
        </authorList>
    </citation>
    <scope>NUCLEOTIDE SEQUENCE [LARGE SCALE GENOMIC DNA]</scope>
    <source>
        <strain evidence="2 3">CGMCC 4.5593</strain>
    </source>
</reference>
<gene>
    <name evidence="2" type="ORF">SAMN05421812_101578</name>
</gene>
<keyword evidence="2" id="KW-0808">Transferase</keyword>
<dbReference type="Gene3D" id="2.40.128.150">
    <property type="entry name" value="Cysteine proteinases"/>
    <property type="match status" value="1"/>
</dbReference>
<dbReference type="PANTHER" id="PTHR11786">
    <property type="entry name" value="N-HYDROXYARYLAMINE O-ACETYLTRANSFERASE"/>
    <property type="match status" value="1"/>
</dbReference>
<dbReference type="PANTHER" id="PTHR11786:SF0">
    <property type="entry name" value="ARYLAMINE N-ACETYLTRANSFERASE 4-RELATED"/>
    <property type="match status" value="1"/>
</dbReference>
<dbReference type="GO" id="GO:0016407">
    <property type="term" value="F:acetyltransferase activity"/>
    <property type="evidence" value="ECO:0007669"/>
    <property type="project" value="InterPro"/>
</dbReference>
<dbReference type="Pfam" id="PF00797">
    <property type="entry name" value="Acetyltransf_2"/>
    <property type="match status" value="1"/>
</dbReference>
<sequence length="288" mass="30677">MIDVSSYLRRLGVRAEPPSAAALATLHRAHAERIAYTTFDIHLGRTTTVDPLESAVRIARLGRGGYCYHLNGGMSALLTELGYDVRWHLGGVQGHAAAGPVGANGNHLVLTVHGLPTPECPAGVWFADVGLGDGLHEPVPLTSGPIEQGPYTFHLARSTVEPDGWRLTHAPTGGFAGMDFRAAEAKPADFAAMHTHLSTSPESGFVRTLTVQRRHVAGADILRGLTLTTVTATGVARRDVTNGEEWWAMLAGLFGLGLADVTAAERTALWDRVRATHEAWTASQTPTS</sequence>
<dbReference type="Gene3D" id="3.30.2140.10">
    <property type="entry name" value="Arylamine N-acetyltransferase"/>
    <property type="match status" value="1"/>
</dbReference>
<dbReference type="InterPro" id="IPR001447">
    <property type="entry name" value="Arylamine_N-AcTrfase"/>
</dbReference>
<dbReference type="InterPro" id="IPR038765">
    <property type="entry name" value="Papain-like_cys_pep_sf"/>
</dbReference>
<protein>
    <submittedName>
        <fullName evidence="2">Arylamine N-acetyltransferase</fullName>
    </submittedName>
</protein>
<keyword evidence="3" id="KW-1185">Reference proteome</keyword>
<accession>A0A239GW72</accession>
<dbReference type="AlphaFoldDB" id="A0A239GW72"/>
<organism evidence="2 3">
    <name type="scientific">Asanoa hainanensis</name>
    <dbReference type="NCBI Taxonomy" id="560556"/>
    <lineage>
        <taxon>Bacteria</taxon>
        <taxon>Bacillati</taxon>
        <taxon>Actinomycetota</taxon>
        <taxon>Actinomycetes</taxon>
        <taxon>Micromonosporales</taxon>
        <taxon>Micromonosporaceae</taxon>
        <taxon>Asanoa</taxon>
    </lineage>
</organism>
<evidence type="ECO:0000313" key="2">
    <source>
        <dbReference type="EMBL" id="SNS73038.1"/>
    </source>
</evidence>
<dbReference type="Proteomes" id="UP000198362">
    <property type="component" value="Unassembled WGS sequence"/>
</dbReference>
<evidence type="ECO:0000256" key="1">
    <source>
        <dbReference type="ARBA" id="ARBA00006547"/>
    </source>
</evidence>
<proteinExistence type="inferred from homology"/>